<dbReference type="RefSeq" id="XP_020067856.1">
    <property type="nucleotide sequence ID" value="XM_020213076.1"/>
</dbReference>
<keyword evidence="10 15" id="KW-0862">Zinc</keyword>
<evidence type="ECO:0000256" key="2">
    <source>
        <dbReference type="ARBA" id="ARBA00003273"/>
    </source>
</evidence>
<feature type="domain" description="Vacuolar membrane protease C-terminal" evidence="19">
    <location>
        <begin position="707"/>
        <end position="973"/>
    </location>
</feature>
<feature type="region of interest" description="Disordered" evidence="16">
    <location>
        <begin position="1"/>
        <end position="49"/>
    </location>
</feature>
<dbReference type="CDD" id="cd03875">
    <property type="entry name" value="M28_Fxna_like"/>
    <property type="match status" value="1"/>
</dbReference>
<dbReference type="Pfam" id="PF22250">
    <property type="entry name" value="PFF1_C"/>
    <property type="match status" value="1"/>
</dbReference>
<dbReference type="InterPro" id="IPR048024">
    <property type="entry name" value="Fxna-like_M28_dom"/>
</dbReference>
<keyword evidence="22" id="KW-1185">Reference proteome</keyword>
<comment type="subcellular location">
    <subcellularLocation>
        <location evidence="3">Vacuole membrane</location>
        <topology evidence="3">Multi-pass membrane protein</topology>
    </subcellularLocation>
</comment>
<proteinExistence type="inferred from homology"/>
<keyword evidence="8 15" id="KW-0479">Metal-binding</keyword>
<feature type="transmembrane region" description="Helical" evidence="17">
    <location>
        <begin position="652"/>
        <end position="671"/>
    </location>
</feature>
<feature type="transmembrane region" description="Helical" evidence="17">
    <location>
        <begin position="472"/>
        <end position="493"/>
    </location>
</feature>
<evidence type="ECO:0000256" key="7">
    <source>
        <dbReference type="ARBA" id="ARBA00022692"/>
    </source>
</evidence>
<evidence type="ECO:0000256" key="1">
    <source>
        <dbReference type="ARBA" id="ARBA00001947"/>
    </source>
</evidence>
<sequence length="979" mass="109235">MSGEEPAQGSSSSIYKGTTHLDEPVEPQHYQQDEEHDSEALRQPHQSSGPTSIFVKSFRALFGFRKTSLTIFVGLTLFLVFISLPLARDYALVVPSPEPSELTSAWFDLQKISHKPHPYVSHANDEVHDYLMERVTQLAKSSVLNITIDDDKASNLTYFDIHYLWKDGDADFNPLHYFESSNILVKIEGKDSKLDGILLSAHYDSVGTSYGTTDDGAGVASLLGVLEHYALTGKQPLRTIVFNFNNNEEFGLYGAMSFFKHKWSKLVKYFINLEGTGTGERAALFRTTDYGVAQLYSSVRSPFGSSIFQQAFATGVIRSETDYRIYHENGLRGFDIAFYKPRDLYHTVADSIKHTSKGALWHMLGNTLDLTKSLANAKDISDDESGAVFFDVLGLQFFVTSLNALITANIVLLTIVPIALIFFGIIIHKRQIWTTGYSWFRLPISFALGLFFANAVNKSIYYLNGYIVSRNFISPLIAVSATFLLVNYGFLTISQSLAPVHDFKLIITLEVFVVLWVLLLYFTIREKTQVGITGAYLVTIIYALYSISTILGLFGIAVASQRKKPLNDNQYLQPGNVSTRTTDEFDENTPLIDRDDVDEEEEAHPEHNSFTYDWSLQYLVLVPIPLLLSYISVDASLVGLCQTIQESLHSGIVFYEVLLASGIALTVPLLSFAYKLNFLFAIVLILSIIIGGSESILQDPFTSGAPMKVRFAQTIDLDGTASPQVEILGRTGFLYDIISDLPSVKEHHENVTCTPSDDGNEICSYQSAERPYLFNGTLKDNSIESYLTVDILKTKDSEASPYSPMKAEIRINVKENRNCLVTFNTSAYSPHHGKSPVRVVTIYDSVNNVSLSSNLDSASSLSNGFTVDSSGNKIFKWLSGIDQIALHKTNWNSGYHLGLQWVPKWLEDGEDQPPSDSPLNKLGVHVTCHWGEWDDVSIVDGVSRRIIPAYDELLQYSPEATSISNLYEGLVKIDKYIEL</sequence>
<evidence type="ECO:0000256" key="8">
    <source>
        <dbReference type="ARBA" id="ARBA00022723"/>
    </source>
</evidence>
<keyword evidence="11 17" id="KW-1133">Transmembrane helix</keyword>
<evidence type="ECO:0000256" key="10">
    <source>
        <dbReference type="ARBA" id="ARBA00022833"/>
    </source>
</evidence>
<evidence type="ECO:0000256" key="17">
    <source>
        <dbReference type="SAM" id="Phobius"/>
    </source>
</evidence>
<name>A0A1E4RU64_CYBJN</name>
<feature type="transmembrane region" description="Helical" evidence="17">
    <location>
        <begin position="69"/>
        <end position="87"/>
    </location>
</feature>
<evidence type="ECO:0000256" key="16">
    <source>
        <dbReference type="SAM" id="MobiDB-lite"/>
    </source>
</evidence>
<feature type="transmembrane region" description="Helical" evidence="17">
    <location>
        <begin position="536"/>
        <end position="559"/>
    </location>
</feature>
<dbReference type="GO" id="GO:0046872">
    <property type="term" value="F:metal ion binding"/>
    <property type="evidence" value="ECO:0007669"/>
    <property type="project" value="UniProtKB-KW"/>
</dbReference>
<dbReference type="GO" id="GO:0008235">
    <property type="term" value="F:metalloexopeptidase activity"/>
    <property type="evidence" value="ECO:0007669"/>
    <property type="project" value="InterPro"/>
</dbReference>
<comment type="similarity">
    <text evidence="4 15">Belongs to the peptidase M28 family.</text>
</comment>
<evidence type="ECO:0000259" key="19">
    <source>
        <dbReference type="Pfam" id="PF22250"/>
    </source>
</evidence>
<evidence type="ECO:0000256" key="13">
    <source>
        <dbReference type="ARBA" id="ARBA00023136"/>
    </source>
</evidence>
<dbReference type="EC" id="3.4.-.-" evidence="15"/>
<dbReference type="EMBL" id="KV453949">
    <property type="protein sequence ID" value="ODV70817.1"/>
    <property type="molecule type" value="Genomic_DNA"/>
</dbReference>
<comment type="cofactor">
    <cofactor evidence="1">
        <name>Zn(2+)</name>
        <dbReference type="ChEBI" id="CHEBI:29105"/>
    </cofactor>
</comment>
<dbReference type="InterPro" id="IPR053975">
    <property type="entry name" value="PFF1_C"/>
</dbReference>
<evidence type="ECO:0000256" key="4">
    <source>
        <dbReference type="ARBA" id="ARBA00010918"/>
    </source>
</evidence>
<keyword evidence="9 15" id="KW-0378">Hydrolase</keyword>
<dbReference type="GeneID" id="30987472"/>
<dbReference type="Gene3D" id="3.40.630.10">
    <property type="entry name" value="Zn peptidases"/>
    <property type="match status" value="1"/>
</dbReference>
<keyword evidence="14" id="KW-0325">Glycoprotein</keyword>
<dbReference type="InterPro" id="IPR053976">
    <property type="entry name" value="PFF1_TM"/>
</dbReference>
<keyword evidence="7 17" id="KW-0812">Transmembrane</keyword>
<evidence type="ECO:0000256" key="15">
    <source>
        <dbReference type="RuleBase" id="RU361240"/>
    </source>
</evidence>
<evidence type="ECO:0000256" key="12">
    <source>
        <dbReference type="ARBA" id="ARBA00023049"/>
    </source>
</evidence>
<accession>A0A1E4RU64</accession>
<evidence type="ECO:0000313" key="22">
    <source>
        <dbReference type="Proteomes" id="UP000094389"/>
    </source>
</evidence>
<dbReference type="Pfam" id="PF04389">
    <property type="entry name" value="Peptidase_M28"/>
    <property type="match status" value="1"/>
</dbReference>
<feature type="transmembrane region" description="Helical" evidence="17">
    <location>
        <begin position="678"/>
        <end position="697"/>
    </location>
</feature>
<organism evidence="21 22">
    <name type="scientific">Cyberlindnera jadinii (strain ATCC 18201 / CBS 1600 / BCRC 20928 / JCM 3617 / NBRC 0987 / NRRL Y-1542)</name>
    <name type="common">Torula yeast</name>
    <name type="synonym">Candida utilis</name>
    <dbReference type="NCBI Taxonomy" id="983966"/>
    <lineage>
        <taxon>Eukaryota</taxon>
        <taxon>Fungi</taxon>
        <taxon>Dikarya</taxon>
        <taxon>Ascomycota</taxon>
        <taxon>Saccharomycotina</taxon>
        <taxon>Saccharomycetes</taxon>
        <taxon>Phaffomycetales</taxon>
        <taxon>Phaffomycetaceae</taxon>
        <taxon>Cyberlindnera</taxon>
    </lineage>
</organism>
<evidence type="ECO:0000256" key="14">
    <source>
        <dbReference type="ARBA" id="ARBA00023180"/>
    </source>
</evidence>
<dbReference type="GO" id="GO:0006508">
    <property type="term" value="P:proteolysis"/>
    <property type="evidence" value="ECO:0007669"/>
    <property type="project" value="UniProtKB-KW"/>
</dbReference>
<gene>
    <name evidence="21" type="ORF">CYBJADRAFT_132833</name>
</gene>
<comment type="function">
    <text evidence="2">May be involved in vacuolar sorting and osmoregulation.</text>
</comment>
<evidence type="ECO:0000313" key="21">
    <source>
        <dbReference type="EMBL" id="ODV70817.1"/>
    </source>
</evidence>
<evidence type="ECO:0000256" key="11">
    <source>
        <dbReference type="ARBA" id="ARBA00022989"/>
    </source>
</evidence>
<keyword evidence="5" id="KW-0926">Vacuole</keyword>
<dbReference type="STRING" id="983966.A0A1E4RU64"/>
<dbReference type="InterPro" id="IPR007484">
    <property type="entry name" value="Peptidase_M28"/>
</dbReference>
<feature type="transmembrane region" description="Helical" evidence="17">
    <location>
        <begin position="505"/>
        <end position="524"/>
    </location>
</feature>
<feature type="domain" description="Vacuolar membrane protease transmembrane" evidence="20">
    <location>
        <begin position="440"/>
        <end position="580"/>
    </location>
</feature>
<evidence type="ECO:0000256" key="9">
    <source>
        <dbReference type="ARBA" id="ARBA00022801"/>
    </source>
</evidence>
<keyword evidence="6 15" id="KW-0645">Protease</keyword>
<feature type="domain" description="Peptidase M28" evidence="18">
    <location>
        <begin position="182"/>
        <end position="368"/>
    </location>
</feature>
<reference evidence="21 22" key="1">
    <citation type="journal article" date="2016" name="Proc. Natl. Acad. Sci. U.S.A.">
        <title>Comparative genomics of biotechnologically important yeasts.</title>
        <authorList>
            <person name="Riley R."/>
            <person name="Haridas S."/>
            <person name="Wolfe K.H."/>
            <person name="Lopes M.R."/>
            <person name="Hittinger C.T."/>
            <person name="Goeker M."/>
            <person name="Salamov A.A."/>
            <person name="Wisecaver J.H."/>
            <person name="Long T.M."/>
            <person name="Calvey C.H."/>
            <person name="Aerts A.L."/>
            <person name="Barry K.W."/>
            <person name="Choi C."/>
            <person name="Clum A."/>
            <person name="Coughlan A.Y."/>
            <person name="Deshpande S."/>
            <person name="Douglass A.P."/>
            <person name="Hanson S.J."/>
            <person name="Klenk H.-P."/>
            <person name="LaButti K.M."/>
            <person name="Lapidus A."/>
            <person name="Lindquist E.A."/>
            <person name="Lipzen A.M."/>
            <person name="Meier-Kolthoff J.P."/>
            <person name="Ohm R.A."/>
            <person name="Otillar R.P."/>
            <person name="Pangilinan J.L."/>
            <person name="Peng Y."/>
            <person name="Rokas A."/>
            <person name="Rosa C.A."/>
            <person name="Scheuner C."/>
            <person name="Sibirny A.A."/>
            <person name="Slot J.C."/>
            <person name="Stielow J.B."/>
            <person name="Sun H."/>
            <person name="Kurtzman C.P."/>
            <person name="Blackwell M."/>
            <person name="Grigoriev I.V."/>
            <person name="Jeffries T.W."/>
        </authorList>
    </citation>
    <scope>NUCLEOTIDE SEQUENCE [LARGE SCALE GENOMIC DNA]</scope>
    <source>
        <strain evidence="22">ATCC 18201 / CBS 1600 / BCRC 20928 / JCM 3617 / NBRC 0987 / NRRL Y-1542</strain>
    </source>
</reference>
<dbReference type="Pfam" id="PF22251">
    <property type="entry name" value="PFF1_TM"/>
    <property type="match status" value="1"/>
</dbReference>
<dbReference type="InterPro" id="IPR045175">
    <property type="entry name" value="M28_fam"/>
</dbReference>
<feature type="region of interest" description="Disordered" evidence="16">
    <location>
        <begin position="569"/>
        <end position="595"/>
    </location>
</feature>
<evidence type="ECO:0000259" key="18">
    <source>
        <dbReference type="Pfam" id="PF04389"/>
    </source>
</evidence>
<dbReference type="SUPFAM" id="SSF53187">
    <property type="entry name" value="Zn-dependent exopeptidases"/>
    <property type="match status" value="1"/>
</dbReference>
<protein>
    <recommendedName>
        <fullName evidence="15">Peptide hydrolase</fullName>
        <ecNumber evidence="15">3.4.-.-</ecNumber>
    </recommendedName>
</protein>
<keyword evidence="13 17" id="KW-0472">Membrane</keyword>
<feature type="transmembrane region" description="Helical" evidence="17">
    <location>
        <begin position="618"/>
        <end position="640"/>
    </location>
</feature>
<dbReference type="AlphaFoldDB" id="A0A1E4RU64"/>
<evidence type="ECO:0000256" key="5">
    <source>
        <dbReference type="ARBA" id="ARBA00022554"/>
    </source>
</evidence>
<dbReference type="OrthoDB" id="76293at2759"/>
<feature type="transmembrane region" description="Helical" evidence="17">
    <location>
        <begin position="439"/>
        <end position="460"/>
    </location>
</feature>
<dbReference type="OMA" id="TPWPVTI"/>
<dbReference type="GO" id="GO:0005774">
    <property type="term" value="C:vacuolar membrane"/>
    <property type="evidence" value="ECO:0007669"/>
    <property type="project" value="UniProtKB-SubCell"/>
</dbReference>
<feature type="transmembrane region" description="Helical" evidence="17">
    <location>
        <begin position="404"/>
        <end position="427"/>
    </location>
</feature>
<dbReference type="FunFam" id="3.40.630.10:FF:000057">
    <property type="entry name" value="Vacuolar membrane protease"/>
    <property type="match status" value="1"/>
</dbReference>
<keyword evidence="12" id="KW-0482">Metalloprotease</keyword>
<evidence type="ECO:0000256" key="6">
    <source>
        <dbReference type="ARBA" id="ARBA00022670"/>
    </source>
</evidence>
<dbReference type="Proteomes" id="UP000094389">
    <property type="component" value="Unassembled WGS sequence"/>
</dbReference>
<dbReference type="PANTHER" id="PTHR12147">
    <property type="entry name" value="METALLOPEPTIDASE M28 FAMILY MEMBER"/>
    <property type="match status" value="1"/>
</dbReference>
<evidence type="ECO:0000256" key="3">
    <source>
        <dbReference type="ARBA" id="ARBA00004128"/>
    </source>
</evidence>
<dbReference type="PANTHER" id="PTHR12147:SF58">
    <property type="entry name" value="VACUOLAR MEMBRANE PROTEASE"/>
    <property type="match status" value="1"/>
</dbReference>
<evidence type="ECO:0000259" key="20">
    <source>
        <dbReference type="Pfam" id="PF22251"/>
    </source>
</evidence>
<feature type="compositionally biased region" description="Polar residues" evidence="16">
    <location>
        <begin position="569"/>
        <end position="580"/>
    </location>
</feature>